<dbReference type="Proteomes" id="UP000003240">
    <property type="component" value="Unassembled WGS sequence"/>
</dbReference>
<accession>F7NMP4</accession>
<dbReference type="InterPro" id="IPR036515">
    <property type="entry name" value="Transposase_17_sf"/>
</dbReference>
<protein>
    <recommendedName>
        <fullName evidence="3">Transposase</fullName>
    </recommendedName>
</protein>
<dbReference type="PANTHER" id="PTHR34322">
    <property type="entry name" value="TRANSPOSASE, Y1_TNP DOMAIN-CONTAINING"/>
    <property type="match status" value="1"/>
</dbReference>
<sequence>IGKEPLAKIMQGLQQCFTQYFNRKYNRTGHVFQQRYKAQLCTSDRYLITLVAYIHQNPVRAGMPQGLEDPWSSHHAYVTGDHSLVNIDFILDMFHSDRREALVQYLELMNSPQAMPELVEIGSSEEAQPRKKDTTEDPQCGVTATSWEAIIDAVIAEACVDRGKLLGSCRERKVVAARNRLIQEAVRREVMTRSELAKRLGVDVSRITRVLQQAEE</sequence>
<evidence type="ECO:0000313" key="1">
    <source>
        <dbReference type="EMBL" id="EGO62690.1"/>
    </source>
</evidence>
<dbReference type="EMBL" id="AFGF01000182">
    <property type="protein sequence ID" value="EGO62690.1"/>
    <property type="molecule type" value="Genomic_DNA"/>
</dbReference>
<reference evidence="1 2" key="1">
    <citation type="journal article" date="2011" name="EMBO J.">
        <title>Structural diversity of bacterial flagellar motors.</title>
        <authorList>
            <person name="Chen S."/>
            <person name="Beeby M."/>
            <person name="Murphy G.E."/>
            <person name="Leadbetter J.R."/>
            <person name="Hendrixson D.R."/>
            <person name="Briegel A."/>
            <person name="Li Z."/>
            <person name="Shi J."/>
            <person name="Tocheva E.I."/>
            <person name="Muller A."/>
            <person name="Dobro M.J."/>
            <person name="Jensen G.J."/>
        </authorList>
    </citation>
    <scope>NUCLEOTIDE SEQUENCE [LARGE SCALE GENOMIC DNA]</scope>
    <source>
        <strain evidence="1 2">DSM 6540</strain>
    </source>
</reference>
<dbReference type="STRING" id="1009370.ALO_16876"/>
<dbReference type="eggNOG" id="COG1943">
    <property type="taxonomic scope" value="Bacteria"/>
</dbReference>
<dbReference type="GO" id="GO:0004803">
    <property type="term" value="F:transposase activity"/>
    <property type="evidence" value="ECO:0007669"/>
    <property type="project" value="InterPro"/>
</dbReference>
<evidence type="ECO:0000313" key="2">
    <source>
        <dbReference type="Proteomes" id="UP000003240"/>
    </source>
</evidence>
<dbReference type="AlphaFoldDB" id="F7NMP4"/>
<keyword evidence="2" id="KW-1185">Reference proteome</keyword>
<gene>
    <name evidence="1" type="ORF">ALO_16876</name>
</gene>
<dbReference type="PANTHER" id="PTHR34322:SF2">
    <property type="entry name" value="TRANSPOSASE IS200-LIKE DOMAIN-CONTAINING PROTEIN"/>
    <property type="match status" value="1"/>
</dbReference>
<dbReference type="GO" id="GO:0006313">
    <property type="term" value="P:DNA transposition"/>
    <property type="evidence" value="ECO:0007669"/>
    <property type="project" value="InterPro"/>
</dbReference>
<dbReference type="SUPFAM" id="SSF143422">
    <property type="entry name" value="Transposase IS200-like"/>
    <property type="match status" value="1"/>
</dbReference>
<evidence type="ECO:0008006" key="3">
    <source>
        <dbReference type="Google" id="ProtNLM"/>
    </source>
</evidence>
<dbReference type="Gene3D" id="3.30.70.1290">
    <property type="entry name" value="Transposase IS200-like"/>
    <property type="match status" value="1"/>
</dbReference>
<dbReference type="RefSeq" id="WP_004097903.1">
    <property type="nucleotide sequence ID" value="NZ_AFGF01000182.1"/>
</dbReference>
<dbReference type="GO" id="GO:0003677">
    <property type="term" value="F:DNA binding"/>
    <property type="evidence" value="ECO:0007669"/>
    <property type="project" value="InterPro"/>
</dbReference>
<comment type="caution">
    <text evidence="1">The sequence shown here is derived from an EMBL/GenBank/DDBJ whole genome shotgun (WGS) entry which is preliminary data.</text>
</comment>
<organism evidence="1 2">
    <name type="scientific">Acetonema longum DSM 6540</name>
    <dbReference type="NCBI Taxonomy" id="1009370"/>
    <lineage>
        <taxon>Bacteria</taxon>
        <taxon>Bacillati</taxon>
        <taxon>Bacillota</taxon>
        <taxon>Negativicutes</taxon>
        <taxon>Acetonemataceae</taxon>
        <taxon>Acetonema</taxon>
    </lineage>
</organism>
<name>F7NMP4_9FIRM</name>
<feature type="non-terminal residue" evidence="1">
    <location>
        <position position="1"/>
    </location>
</feature>
<proteinExistence type="predicted"/>